<reference evidence="2 3" key="1">
    <citation type="submission" date="2020-08" db="EMBL/GenBank/DDBJ databases">
        <title>Sequencing the genomes of 1000 actinobacteria strains.</title>
        <authorList>
            <person name="Klenk H.-P."/>
        </authorList>
    </citation>
    <scope>NUCLEOTIDE SEQUENCE [LARGE SCALE GENOMIC DNA]</scope>
    <source>
        <strain evidence="2 3">DSM 11053</strain>
    </source>
</reference>
<keyword evidence="3" id="KW-1185">Reference proteome</keyword>
<dbReference type="EMBL" id="JACHZG010000001">
    <property type="protein sequence ID" value="MBB3327102.1"/>
    <property type="molecule type" value="Genomic_DNA"/>
</dbReference>
<dbReference type="RefSeq" id="WP_183338087.1">
    <property type="nucleotide sequence ID" value="NZ_JACHZG010000001.1"/>
</dbReference>
<evidence type="ECO:0000256" key="1">
    <source>
        <dbReference type="SAM" id="Phobius"/>
    </source>
</evidence>
<accession>A0A7W5JVG5</accession>
<gene>
    <name evidence="2" type="ORF">FHX39_002046</name>
</gene>
<proteinExistence type="predicted"/>
<keyword evidence="1" id="KW-0812">Transmembrane</keyword>
<dbReference type="AlphaFoldDB" id="A0A7W5JVG5"/>
<feature type="transmembrane region" description="Helical" evidence="1">
    <location>
        <begin position="99"/>
        <end position="120"/>
    </location>
</feature>
<feature type="transmembrane region" description="Helical" evidence="1">
    <location>
        <begin position="31"/>
        <end position="58"/>
    </location>
</feature>
<keyword evidence="1" id="KW-0472">Membrane</keyword>
<protein>
    <submittedName>
        <fullName evidence="2">Heme/copper-type cytochrome/quinol oxidase subunit 2</fullName>
    </submittedName>
</protein>
<keyword evidence="1" id="KW-1133">Transmembrane helix</keyword>
<feature type="transmembrane region" description="Helical" evidence="1">
    <location>
        <begin position="70"/>
        <end position="93"/>
    </location>
</feature>
<evidence type="ECO:0000313" key="2">
    <source>
        <dbReference type="EMBL" id="MBB3327102.1"/>
    </source>
</evidence>
<evidence type="ECO:0000313" key="3">
    <source>
        <dbReference type="Proteomes" id="UP000565572"/>
    </source>
</evidence>
<comment type="caution">
    <text evidence="2">The sequence shown here is derived from an EMBL/GenBank/DDBJ whole genome shotgun (WGS) entry which is preliminary data.</text>
</comment>
<sequence>MTAGGLLGALLVLPDSFKAQFAPTPDTTAAVTWSALIVTVPVGAVVGFMPALLALVVWEWQISKGARRARVAGSATAALAVVATAGIVALLIAAPDSEWTIWNSLVVAAAAVISFAIAFVSVPTITTTRRADGVLTRS</sequence>
<organism evidence="2 3">
    <name type="scientific">Microlunatus antarcticus</name>
    <dbReference type="NCBI Taxonomy" id="53388"/>
    <lineage>
        <taxon>Bacteria</taxon>
        <taxon>Bacillati</taxon>
        <taxon>Actinomycetota</taxon>
        <taxon>Actinomycetes</taxon>
        <taxon>Propionibacteriales</taxon>
        <taxon>Propionibacteriaceae</taxon>
        <taxon>Microlunatus</taxon>
    </lineage>
</organism>
<dbReference type="Proteomes" id="UP000565572">
    <property type="component" value="Unassembled WGS sequence"/>
</dbReference>
<name>A0A7W5JVG5_9ACTN</name>